<evidence type="ECO:0000259" key="7">
    <source>
        <dbReference type="PROSITE" id="PS51387"/>
    </source>
</evidence>
<dbReference type="Gene3D" id="3.30.465.10">
    <property type="match status" value="1"/>
</dbReference>
<evidence type="ECO:0000256" key="2">
    <source>
        <dbReference type="ARBA" id="ARBA00005466"/>
    </source>
</evidence>
<dbReference type="InterPro" id="IPR006094">
    <property type="entry name" value="Oxid_FAD_bind_N"/>
</dbReference>
<comment type="similarity">
    <text evidence="2">Belongs to the oxygen-dependent FAD-linked oxidoreductase family.</text>
</comment>
<dbReference type="InterPro" id="IPR036318">
    <property type="entry name" value="FAD-bd_PCMH-like_sf"/>
</dbReference>
<dbReference type="PROSITE" id="PS51318">
    <property type="entry name" value="TAT"/>
    <property type="match status" value="1"/>
</dbReference>
<dbReference type="EMBL" id="JAATVY010000007">
    <property type="protein sequence ID" value="NJC70695.1"/>
    <property type="molecule type" value="Genomic_DNA"/>
</dbReference>
<organism evidence="8 9">
    <name type="scientific">Planosporangium thailandense</name>
    <dbReference type="NCBI Taxonomy" id="765197"/>
    <lineage>
        <taxon>Bacteria</taxon>
        <taxon>Bacillati</taxon>
        <taxon>Actinomycetota</taxon>
        <taxon>Actinomycetes</taxon>
        <taxon>Micromonosporales</taxon>
        <taxon>Micromonosporaceae</taxon>
        <taxon>Planosporangium</taxon>
    </lineage>
</organism>
<dbReference type="Proteomes" id="UP000722989">
    <property type="component" value="Unassembled WGS sequence"/>
</dbReference>
<dbReference type="Pfam" id="PF08031">
    <property type="entry name" value="BBE"/>
    <property type="match status" value="1"/>
</dbReference>
<dbReference type="Pfam" id="PF01565">
    <property type="entry name" value="FAD_binding_4"/>
    <property type="match status" value="1"/>
</dbReference>
<evidence type="ECO:0000313" key="8">
    <source>
        <dbReference type="EMBL" id="NJC70695.1"/>
    </source>
</evidence>
<dbReference type="Gene3D" id="3.40.462.20">
    <property type="match status" value="1"/>
</dbReference>
<dbReference type="PANTHER" id="PTHR42973">
    <property type="entry name" value="BINDING OXIDOREDUCTASE, PUTATIVE (AFU_ORTHOLOGUE AFUA_1G17690)-RELATED"/>
    <property type="match status" value="1"/>
</dbReference>
<feature type="signal peptide" evidence="6">
    <location>
        <begin position="1"/>
        <end position="21"/>
    </location>
</feature>
<dbReference type="InterPro" id="IPR016166">
    <property type="entry name" value="FAD-bd_PCMH"/>
</dbReference>
<comment type="caution">
    <text evidence="8">The sequence shown here is derived from an EMBL/GenBank/DDBJ whole genome shotgun (WGS) entry which is preliminary data.</text>
</comment>
<keyword evidence="9" id="KW-1185">Reference proteome</keyword>
<evidence type="ECO:0000313" key="9">
    <source>
        <dbReference type="Proteomes" id="UP000722989"/>
    </source>
</evidence>
<feature type="chain" id="PRO_5045932223" evidence="6">
    <location>
        <begin position="22"/>
        <end position="539"/>
    </location>
</feature>
<dbReference type="PANTHER" id="PTHR42973:SF39">
    <property type="entry name" value="FAD-BINDING PCMH-TYPE DOMAIN-CONTAINING PROTEIN"/>
    <property type="match status" value="1"/>
</dbReference>
<keyword evidence="3" id="KW-0285">Flavoprotein</keyword>
<dbReference type="SUPFAM" id="SSF56176">
    <property type="entry name" value="FAD-binding/transporter-associated domain-like"/>
    <property type="match status" value="1"/>
</dbReference>
<dbReference type="InterPro" id="IPR006311">
    <property type="entry name" value="TAT_signal"/>
</dbReference>
<name>A0ABX0XXD4_9ACTN</name>
<accession>A0ABX0XXD4</accession>
<feature type="domain" description="FAD-binding PCMH-type" evidence="7">
    <location>
        <begin position="65"/>
        <end position="245"/>
    </location>
</feature>
<evidence type="ECO:0000256" key="4">
    <source>
        <dbReference type="ARBA" id="ARBA00022827"/>
    </source>
</evidence>
<dbReference type="PROSITE" id="PS51387">
    <property type="entry name" value="FAD_PCMH"/>
    <property type="match status" value="1"/>
</dbReference>
<dbReference type="RefSeq" id="WP_167925589.1">
    <property type="nucleotide sequence ID" value="NZ_JAATVY010000007.1"/>
</dbReference>
<gene>
    <name evidence="8" type="ORF">HC031_13365</name>
</gene>
<evidence type="ECO:0000256" key="5">
    <source>
        <dbReference type="ARBA" id="ARBA00023002"/>
    </source>
</evidence>
<protein>
    <submittedName>
        <fullName evidence="8">FAD-binding oxidoreductase</fullName>
    </submittedName>
</protein>
<dbReference type="InterPro" id="IPR012951">
    <property type="entry name" value="BBE"/>
</dbReference>
<dbReference type="InterPro" id="IPR016169">
    <property type="entry name" value="FAD-bd_PCMH_sub2"/>
</dbReference>
<keyword evidence="4" id="KW-0274">FAD</keyword>
<evidence type="ECO:0000256" key="1">
    <source>
        <dbReference type="ARBA" id="ARBA00001974"/>
    </source>
</evidence>
<sequence>MPSLSRRTLFAGAVTAGAAAAATGLLDTPSTAAPTGGAAPVFGPVDVTPADARYADLVWGTNRRWVGTPDHVVLVGSADQVVRAVQDAVAAGRRVAVRSGGHCYENFVSAPDIRVVIDLSQLNAVYYDPGRRAFAVEPGALLGDVYKTLYKGWGVTIPGGSCPTVGIGGHIAGGGYGPLSRRHGLTVDHLYAVEVVVVDDSGTARKIVATREKDDPNRDLWWAHTGGGGGNFGVVTKYWFRSPDAATADPRNLLPRPPSEVLVRTVGWSWASLDQAGFSRLLRNFGAFYERNSGPDSPYATLFSQLKPQHKAAGSFAMTSQIDAAVPNAQRLLDDYVAAVSDGVKPTPATLEARRMSWLHSATQWPGFTATDVSTRFKAKSAYMRRAFTEPQIAAFHRHLTRGDYDHPVSLVMITAYGGKINTVAPDATAVAQRDSIIKLHYVSFWTDEAEDPKHLAWIREFYRDVYADSGGVPVPNSITDGTFINYADVDLADPAYNTSGVGWERLYYKDNYPRLQAVKARFDPRNVFRHALSPRLPR</sequence>
<evidence type="ECO:0000256" key="6">
    <source>
        <dbReference type="SAM" id="SignalP"/>
    </source>
</evidence>
<keyword evidence="6" id="KW-0732">Signal</keyword>
<dbReference type="InterPro" id="IPR050416">
    <property type="entry name" value="FAD-linked_Oxidoreductase"/>
</dbReference>
<evidence type="ECO:0000256" key="3">
    <source>
        <dbReference type="ARBA" id="ARBA00022630"/>
    </source>
</evidence>
<comment type="cofactor">
    <cofactor evidence="1">
        <name>FAD</name>
        <dbReference type="ChEBI" id="CHEBI:57692"/>
    </cofactor>
</comment>
<proteinExistence type="inferred from homology"/>
<keyword evidence="5" id="KW-0560">Oxidoreductase</keyword>
<reference evidence="8 9" key="1">
    <citation type="submission" date="2020-03" db="EMBL/GenBank/DDBJ databases">
        <title>WGS of the type strain of Planosporangium spp.</title>
        <authorList>
            <person name="Thawai C."/>
        </authorList>
    </citation>
    <scope>NUCLEOTIDE SEQUENCE [LARGE SCALE GENOMIC DNA]</scope>
    <source>
        <strain evidence="8 9">TBRC 5610</strain>
    </source>
</reference>